<evidence type="ECO:0008006" key="4">
    <source>
        <dbReference type="Google" id="ProtNLM"/>
    </source>
</evidence>
<keyword evidence="3" id="KW-1185">Reference proteome</keyword>
<name>A0ABT5KYJ0_9ALTE</name>
<accession>A0ABT5KYJ0</accession>
<gene>
    <name evidence="2" type="ORF">OIK42_03605</name>
</gene>
<keyword evidence="1" id="KW-1133">Transmembrane helix</keyword>
<keyword evidence="1" id="KW-0472">Membrane</keyword>
<sequence length="72" mass="8430">MNDTFMVLAGFVFVIAVCSVLPVYLFRNKFYSKAEMVVWGIIFLFFPFFSVLLFLVIKLSFPRCECQKENSQ</sequence>
<proteinExistence type="predicted"/>
<evidence type="ECO:0000313" key="2">
    <source>
        <dbReference type="EMBL" id="MDC8829844.1"/>
    </source>
</evidence>
<reference evidence="2 3" key="1">
    <citation type="submission" date="2022-10" db="EMBL/GenBank/DDBJ databases">
        <title>Alteromonas sp. chi3 Genome sequencing.</title>
        <authorList>
            <person name="Park S."/>
        </authorList>
    </citation>
    <scope>NUCLEOTIDE SEQUENCE [LARGE SCALE GENOMIC DNA]</scope>
    <source>
        <strain evidence="3">chi3</strain>
    </source>
</reference>
<evidence type="ECO:0000313" key="3">
    <source>
        <dbReference type="Proteomes" id="UP001218788"/>
    </source>
</evidence>
<dbReference type="EMBL" id="JAQQXP010000001">
    <property type="protein sequence ID" value="MDC8829844.1"/>
    <property type="molecule type" value="Genomic_DNA"/>
</dbReference>
<feature type="transmembrane region" description="Helical" evidence="1">
    <location>
        <begin position="37"/>
        <end position="57"/>
    </location>
</feature>
<organism evidence="2 3">
    <name type="scientific">Alteromonas gilva</name>
    <dbReference type="NCBI Taxonomy" id="2987522"/>
    <lineage>
        <taxon>Bacteria</taxon>
        <taxon>Pseudomonadati</taxon>
        <taxon>Pseudomonadota</taxon>
        <taxon>Gammaproteobacteria</taxon>
        <taxon>Alteromonadales</taxon>
        <taxon>Alteromonadaceae</taxon>
        <taxon>Alteromonas/Salinimonas group</taxon>
        <taxon>Alteromonas</taxon>
    </lineage>
</organism>
<dbReference type="RefSeq" id="WP_273638418.1">
    <property type="nucleotide sequence ID" value="NZ_JAQQXP010000001.1"/>
</dbReference>
<dbReference type="Proteomes" id="UP001218788">
    <property type="component" value="Unassembled WGS sequence"/>
</dbReference>
<comment type="caution">
    <text evidence="2">The sequence shown here is derived from an EMBL/GenBank/DDBJ whole genome shotgun (WGS) entry which is preliminary data.</text>
</comment>
<feature type="transmembrane region" description="Helical" evidence="1">
    <location>
        <begin position="6"/>
        <end position="25"/>
    </location>
</feature>
<evidence type="ECO:0000256" key="1">
    <source>
        <dbReference type="SAM" id="Phobius"/>
    </source>
</evidence>
<protein>
    <recommendedName>
        <fullName evidence="4">Cardiolipin synthase N-terminal domain-containing protein</fullName>
    </recommendedName>
</protein>
<keyword evidence="1" id="KW-0812">Transmembrane</keyword>